<dbReference type="OMA" id="SIERYDQ"/>
<evidence type="ECO:0000313" key="6">
    <source>
        <dbReference type="Proteomes" id="UP000019132"/>
    </source>
</evidence>
<evidence type="ECO:0000256" key="2">
    <source>
        <dbReference type="ARBA" id="ARBA00005569"/>
    </source>
</evidence>
<dbReference type="VEuPathDB" id="FungiDB:PYU1_G004430"/>
<reference evidence="6" key="1">
    <citation type="journal article" date="2010" name="Genome Biol.">
        <title>Genome sequence of the necrotrophic plant pathogen Pythium ultimum reveals original pathogenicity mechanisms and effector repertoire.</title>
        <authorList>
            <person name="Levesque C.A."/>
            <person name="Brouwer H."/>
            <person name="Cano L."/>
            <person name="Hamilton J.P."/>
            <person name="Holt C."/>
            <person name="Huitema E."/>
            <person name="Raffaele S."/>
            <person name="Robideau G.P."/>
            <person name="Thines M."/>
            <person name="Win J."/>
            <person name="Zerillo M.M."/>
            <person name="Beakes G.W."/>
            <person name="Boore J.L."/>
            <person name="Busam D."/>
            <person name="Dumas B."/>
            <person name="Ferriera S."/>
            <person name="Fuerstenberg S.I."/>
            <person name="Gachon C.M."/>
            <person name="Gaulin E."/>
            <person name="Govers F."/>
            <person name="Grenville-Briggs L."/>
            <person name="Horner N."/>
            <person name="Hostetler J."/>
            <person name="Jiang R.H."/>
            <person name="Johnson J."/>
            <person name="Krajaejun T."/>
            <person name="Lin H."/>
            <person name="Meijer H.J."/>
            <person name="Moore B."/>
            <person name="Morris P."/>
            <person name="Phuntmart V."/>
            <person name="Puiu D."/>
            <person name="Shetty J."/>
            <person name="Stajich J.E."/>
            <person name="Tripathy S."/>
            <person name="Wawra S."/>
            <person name="van West P."/>
            <person name="Whitty B.R."/>
            <person name="Coutinho P.M."/>
            <person name="Henrissat B."/>
            <person name="Martin F."/>
            <person name="Thomas P.D."/>
            <person name="Tyler B.M."/>
            <person name="De Vries R.P."/>
            <person name="Kamoun S."/>
            <person name="Yandell M."/>
            <person name="Tisserat N."/>
            <person name="Buell C.R."/>
        </authorList>
    </citation>
    <scope>NUCLEOTIDE SEQUENCE</scope>
    <source>
        <strain evidence="6">DAOM:BR144</strain>
    </source>
</reference>
<proteinExistence type="inferred from homology"/>
<evidence type="ECO:0000256" key="3">
    <source>
        <dbReference type="ARBA" id="ARBA00022448"/>
    </source>
</evidence>
<dbReference type="Gene3D" id="2.130.10.10">
    <property type="entry name" value="YVTN repeat-like/Quinoprotein amine dehydrogenase"/>
    <property type="match status" value="1"/>
</dbReference>
<dbReference type="GO" id="GO:0016973">
    <property type="term" value="P:poly(A)+ mRNA export from nucleus"/>
    <property type="evidence" value="ECO:0007669"/>
    <property type="project" value="TreeGrafter"/>
</dbReference>
<dbReference type="EMBL" id="GL376631">
    <property type="status" value="NOT_ANNOTATED_CDS"/>
    <property type="molecule type" value="Genomic_DNA"/>
</dbReference>
<dbReference type="HOGENOM" id="CLU_006474_0_0_1"/>
<dbReference type="InterPro" id="IPR015943">
    <property type="entry name" value="WD40/YVTN_repeat-like_dom_sf"/>
</dbReference>
<comment type="similarity">
    <text evidence="2">Belongs to the nucleoporin Nup133 family.</text>
</comment>
<dbReference type="Proteomes" id="UP000019132">
    <property type="component" value="Unassembled WGS sequence"/>
</dbReference>
<evidence type="ECO:0000256" key="4">
    <source>
        <dbReference type="ARBA" id="ARBA00023242"/>
    </source>
</evidence>
<dbReference type="GO" id="GO:0017056">
    <property type="term" value="F:structural constituent of nuclear pore"/>
    <property type="evidence" value="ECO:0007669"/>
    <property type="project" value="InterPro"/>
</dbReference>
<organism evidence="5 6">
    <name type="scientific">Globisporangium ultimum (strain ATCC 200006 / CBS 805.95 / DAOM BR144)</name>
    <name type="common">Pythium ultimum</name>
    <dbReference type="NCBI Taxonomy" id="431595"/>
    <lineage>
        <taxon>Eukaryota</taxon>
        <taxon>Sar</taxon>
        <taxon>Stramenopiles</taxon>
        <taxon>Oomycota</taxon>
        <taxon>Peronosporomycetes</taxon>
        <taxon>Pythiales</taxon>
        <taxon>Pythiaceae</taxon>
        <taxon>Globisporangium</taxon>
    </lineage>
</organism>
<reference evidence="6" key="2">
    <citation type="submission" date="2010-04" db="EMBL/GenBank/DDBJ databases">
        <authorList>
            <person name="Buell R."/>
            <person name="Hamilton J."/>
            <person name="Hostetler J."/>
        </authorList>
    </citation>
    <scope>NUCLEOTIDE SEQUENCE [LARGE SCALE GENOMIC DNA]</scope>
    <source>
        <strain evidence="6">DAOM:BR144</strain>
    </source>
</reference>
<dbReference type="EnsemblProtists" id="PYU1_T004440">
    <property type="protein sequence ID" value="PYU1_T004440"/>
    <property type="gene ID" value="PYU1_G004430"/>
</dbReference>
<dbReference type="PANTHER" id="PTHR13405:SF11">
    <property type="entry name" value="NUCLEAR PORE COMPLEX PROTEIN NUP133"/>
    <property type="match status" value="1"/>
</dbReference>
<reference evidence="5" key="3">
    <citation type="submission" date="2015-02" db="UniProtKB">
        <authorList>
            <consortium name="EnsemblProtists"/>
        </authorList>
    </citation>
    <scope>IDENTIFICATION</scope>
    <source>
        <strain evidence="5">DAOM BR144</strain>
    </source>
</reference>
<dbReference type="GO" id="GO:0031080">
    <property type="term" value="C:nuclear pore outer ring"/>
    <property type="evidence" value="ECO:0007669"/>
    <property type="project" value="TreeGrafter"/>
</dbReference>
<dbReference type="eggNOG" id="ENOG502QSBC">
    <property type="taxonomic scope" value="Eukaryota"/>
</dbReference>
<comment type="subcellular location">
    <subcellularLocation>
        <location evidence="1">Nucleus</location>
    </subcellularLocation>
</comment>
<dbReference type="STRING" id="431595.K3WHJ8"/>
<dbReference type="Gene3D" id="1.20.58.1380">
    <property type="match status" value="1"/>
</dbReference>
<dbReference type="InterPro" id="IPR037624">
    <property type="entry name" value="Nup133-like"/>
</dbReference>
<accession>K3WHJ8</accession>
<dbReference type="GO" id="GO:0006606">
    <property type="term" value="P:protein import into nucleus"/>
    <property type="evidence" value="ECO:0007669"/>
    <property type="project" value="TreeGrafter"/>
</dbReference>
<keyword evidence="6" id="KW-1185">Reference proteome</keyword>
<dbReference type="PANTHER" id="PTHR13405">
    <property type="entry name" value="NUCLEAR PORE COMPLEX PROTEIN NUP133"/>
    <property type="match status" value="1"/>
</dbReference>
<dbReference type="GO" id="GO:0000972">
    <property type="term" value="P:transcription-dependent tethering of RNA polymerase II gene DNA at nuclear periphery"/>
    <property type="evidence" value="ECO:0007669"/>
    <property type="project" value="TreeGrafter"/>
</dbReference>
<keyword evidence="4" id="KW-0539">Nucleus</keyword>
<dbReference type="InParanoid" id="K3WHJ8"/>
<protein>
    <recommendedName>
        <fullName evidence="7">Nucleoporin Nup133/Nup155-like N-terminal domain-containing protein</fullName>
    </recommendedName>
</protein>
<evidence type="ECO:0008006" key="7">
    <source>
        <dbReference type="Google" id="ProtNLM"/>
    </source>
</evidence>
<evidence type="ECO:0000256" key="1">
    <source>
        <dbReference type="ARBA" id="ARBA00004123"/>
    </source>
</evidence>
<keyword evidence="3" id="KW-0813">Transport</keyword>
<name>K3WHJ8_GLOUD</name>
<sequence>MFRARKFVEVPSKRGGGLLSPPHPDLLIATGGTATTTAESKRQRLLLDATEAQSLPRYSQQQVTEVMDGDDESANVLIETPECTITMIDTLPSYISEEIRKEKLAHAVQSHNRQQSFPQIVACRASVPSARVSSGRQWIMYFVVILRTKILLWQEEQGRVIALSLPDELDDREVLHPFLFALYGQSLSLMVIGQSGIVLFWEDIDLPYESIPLSVQIPLQYDEHVYTNADAIMSTVDQQAPHLQQSADDEDLKSIVCWSNQGNIWEVAMEDRRIRVRSFEKRNGGFLSGLTKSVSQFFFASASRPSGGQFGGELDPNLPIKYVKVVPSVVEGDDSGLSGNDETSDMLVLFSNGIVERRTFSTGDVMDCSCVSVKHFDASRVAISYFSDNFPDHHLAKVDIVSLPYVLDNCFALLVAFVCSSRHESSAKVKYALFQFALGSTSESPEPEWACVLDYEPVFTEVGDHSRYFQVESFGIARGAFYLVWTKALPIQFSSILLPRSGQSTVRYAAFSLQGVHNRTAVAFGGRVEANAFAGDAVKGSVSFVLMEDDSKTSSGAGTVCVATASNMQKVDGLPTRTSTTASLEKSRKRLEEASRITGESPHFLGENLDVQEYVRLLLTHFHDDPYSTSPLRIGSKDAASVAHAAIAIDFQILDAKPSSGLRWGKQDTEERSAAAREQAAKQKNASDVGLVTPKLVRFQLEEKRARHVEFLDFLQRRCANVWQVIVKSPELSRYLIEDEEKLNAAISLSKFQGSLLSGQDESSATDAHRVQRRLTGQFLLHAIEKTVEQRGYQKEQLRLAGYNAFDIFYCEVSKITELFQLLSVEVHKLGTTIGESDPAYLSALLEAGYSMLSMLQPAINADSQKTPFVLTGSWAFTRNVREVILDHVSRLTVLVGYSTIAGNKQIRWQQDEIFEVAEQIKNLGRILLDGYLRFVPTVNGEEAEDLRKEAEQSTRHVLNPLVYVATNTSFDAVDGTLGGDLDHVGAIERKRNDLFAQCIKLSEKYSYYEGMVFLVYTEDQGSLSKFDYAMGKLSKTAATKRLESYCKAYEGFISFLLRWYGGEIRNPWPVSAAYAHKARSSMLAYMLANANMFGAQTHQYMSGHEELSRLRWVSSISIERYDLVATFALREAENEQGSLSKRKNLASIAKIAALAAPNTSRNEEAMQQIKRELVRSKIQEVLQQLPLDRTIDVRPLSSEDLVATCLDATSSVAKTDPLRVSLFLMTLEAVESLDAEPDASAFDDTLARVWRHCILDDEELWETLVTEYASSVNEQKLEQMMRKTLLYAAMKQYLSRRSHVAVPVALTVDLIDDLIEHEDNDDSILAVRSRQVLAKTLNLALTH</sequence>
<evidence type="ECO:0000313" key="5">
    <source>
        <dbReference type="EnsemblProtists" id="PYU1_T004440"/>
    </source>
</evidence>